<gene>
    <name evidence="2" type="ORF">RS86_00871</name>
</gene>
<proteinExistence type="predicted"/>
<reference evidence="2 3" key="1">
    <citation type="submission" date="2015-02" db="EMBL/GenBank/DDBJ databases">
        <title>Draft genome sequences of ten Microbacterium spp. with emphasis on heavy metal contaminated environments.</title>
        <authorList>
            <person name="Corretto E."/>
        </authorList>
    </citation>
    <scope>NUCLEOTIDE SEQUENCE [LARGE SCALE GENOMIC DNA]</scope>
    <source>
        <strain evidence="2 3">ARN176</strain>
    </source>
</reference>
<dbReference type="PATRIC" id="fig|582680.6.peg.896"/>
<dbReference type="GO" id="GO:0008270">
    <property type="term" value="F:zinc ion binding"/>
    <property type="evidence" value="ECO:0007669"/>
    <property type="project" value="InterPro"/>
</dbReference>
<evidence type="ECO:0000313" key="2">
    <source>
        <dbReference type="EMBL" id="KJL34385.1"/>
    </source>
</evidence>
<evidence type="ECO:0000259" key="1">
    <source>
        <dbReference type="Pfam" id="PF01844"/>
    </source>
</evidence>
<sequence length="109" mass="11764">MHPAYWALAPEADHTLAHANGGSSGIENLTTMHAMCNTRKSSLTADGLPAVRQPASGDARWDGLLSHYSDIVIAGNTHGRRHSSPGYHPKWLRHFGQVSDPLPLEKSSS</sequence>
<dbReference type="AlphaFoldDB" id="A0A0F0LQ38"/>
<dbReference type="InterPro" id="IPR002711">
    <property type="entry name" value="HNH"/>
</dbReference>
<accession>A0A0F0LQ38</accession>
<name>A0A0F0LQ38_9MICO</name>
<keyword evidence="3" id="KW-1185">Reference proteome</keyword>
<protein>
    <recommendedName>
        <fullName evidence="1">HNH domain-containing protein</fullName>
    </recommendedName>
</protein>
<evidence type="ECO:0000313" key="3">
    <source>
        <dbReference type="Proteomes" id="UP000033740"/>
    </source>
</evidence>
<dbReference type="Pfam" id="PF01844">
    <property type="entry name" value="HNH"/>
    <property type="match status" value="1"/>
</dbReference>
<dbReference type="Proteomes" id="UP000033740">
    <property type="component" value="Unassembled WGS sequence"/>
</dbReference>
<organism evidence="2 3">
    <name type="scientific">Microbacterium azadirachtae</name>
    <dbReference type="NCBI Taxonomy" id="582680"/>
    <lineage>
        <taxon>Bacteria</taxon>
        <taxon>Bacillati</taxon>
        <taxon>Actinomycetota</taxon>
        <taxon>Actinomycetes</taxon>
        <taxon>Micrococcales</taxon>
        <taxon>Microbacteriaceae</taxon>
        <taxon>Microbacterium</taxon>
    </lineage>
</organism>
<dbReference type="Gene3D" id="1.10.30.50">
    <property type="match status" value="1"/>
</dbReference>
<feature type="domain" description="HNH" evidence="1">
    <location>
        <begin position="11"/>
        <end position="42"/>
    </location>
</feature>
<dbReference type="GO" id="GO:0004519">
    <property type="term" value="F:endonuclease activity"/>
    <property type="evidence" value="ECO:0007669"/>
    <property type="project" value="InterPro"/>
</dbReference>
<dbReference type="GO" id="GO:0003676">
    <property type="term" value="F:nucleic acid binding"/>
    <property type="evidence" value="ECO:0007669"/>
    <property type="project" value="InterPro"/>
</dbReference>
<comment type="caution">
    <text evidence="2">The sequence shown here is derived from an EMBL/GenBank/DDBJ whole genome shotgun (WGS) entry which is preliminary data.</text>
</comment>
<dbReference type="EMBL" id="JYIX01000028">
    <property type="protein sequence ID" value="KJL34385.1"/>
    <property type="molecule type" value="Genomic_DNA"/>
</dbReference>